<dbReference type="PANTHER" id="PTHR13610:SF9">
    <property type="entry name" value="FI06469P"/>
    <property type="match status" value="1"/>
</dbReference>
<reference evidence="6 7" key="1">
    <citation type="journal article" date="2021" name="Elife">
        <title>Chloroplast acquisition without the gene transfer in kleptoplastic sea slugs, Plakobranchus ocellatus.</title>
        <authorList>
            <person name="Maeda T."/>
            <person name="Takahashi S."/>
            <person name="Yoshida T."/>
            <person name="Shimamura S."/>
            <person name="Takaki Y."/>
            <person name="Nagai Y."/>
            <person name="Toyoda A."/>
            <person name="Suzuki Y."/>
            <person name="Arimoto A."/>
            <person name="Ishii H."/>
            <person name="Satoh N."/>
            <person name="Nishiyama T."/>
            <person name="Hasebe M."/>
            <person name="Maruyama T."/>
            <person name="Minagawa J."/>
            <person name="Obokata J."/>
            <person name="Shigenobu S."/>
        </authorList>
    </citation>
    <scope>NUCLEOTIDE SEQUENCE [LARGE SCALE GENOMIC DNA]</scope>
</reference>
<evidence type="ECO:0000313" key="6">
    <source>
        <dbReference type="EMBL" id="GFN88132.1"/>
    </source>
</evidence>
<dbReference type="Gene3D" id="3.40.50.150">
    <property type="entry name" value="Vaccinia Virus protein VP39"/>
    <property type="match status" value="1"/>
</dbReference>
<evidence type="ECO:0000256" key="5">
    <source>
        <dbReference type="SAM" id="Phobius"/>
    </source>
</evidence>
<evidence type="ECO:0000256" key="1">
    <source>
        <dbReference type="ARBA" id="ARBA00010633"/>
    </source>
</evidence>
<dbReference type="GO" id="GO:0005739">
    <property type="term" value="C:mitochondrion"/>
    <property type="evidence" value="ECO:0007669"/>
    <property type="project" value="TreeGrafter"/>
</dbReference>
<keyword evidence="7" id="KW-1185">Reference proteome</keyword>
<keyword evidence="5" id="KW-0472">Membrane</keyword>
<proteinExistence type="inferred from homology"/>
<evidence type="ECO:0000256" key="4">
    <source>
        <dbReference type="ARBA" id="ARBA00022691"/>
    </source>
</evidence>
<keyword evidence="5" id="KW-0812">Transmembrane</keyword>
<accession>A0AAV3Z0T8</accession>
<keyword evidence="5" id="KW-1133">Transmembrane helix</keyword>
<dbReference type="Proteomes" id="UP000735302">
    <property type="component" value="Unassembled WGS sequence"/>
</dbReference>
<keyword evidence="4" id="KW-0949">S-adenosyl-L-methionine</keyword>
<dbReference type="GO" id="GO:0032259">
    <property type="term" value="P:methylation"/>
    <property type="evidence" value="ECO:0007669"/>
    <property type="project" value="UniProtKB-KW"/>
</dbReference>
<evidence type="ECO:0000256" key="2">
    <source>
        <dbReference type="ARBA" id="ARBA00022603"/>
    </source>
</evidence>
<keyword evidence="2" id="KW-0489">Methyltransferase</keyword>
<comment type="caution">
    <text evidence="6">The sequence shown here is derived from an EMBL/GenBank/DDBJ whole genome shotgun (WGS) entry which is preliminary data.</text>
</comment>
<gene>
    <name evidence="6" type="ORF">PoB_001463800</name>
</gene>
<dbReference type="GO" id="GO:1905706">
    <property type="term" value="P:regulation of mitochondrial ATP synthesis coupled proton transport"/>
    <property type="evidence" value="ECO:0007669"/>
    <property type="project" value="TreeGrafter"/>
</dbReference>
<dbReference type="EMBL" id="BLXT01001839">
    <property type="protein sequence ID" value="GFN88132.1"/>
    <property type="molecule type" value="Genomic_DNA"/>
</dbReference>
<feature type="transmembrane region" description="Helical" evidence="5">
    <location>
        <begin position="47"/>
        <end position="69"/>
    </location>
</feature>
<name>A0AAV3Z0T8_9GAST</name>
<dbReference type="AlphaFoldDB" id="A0AAV3Z0T8"/>
<sequence>MSKTPLASDDPANVNYRPNIQEDCDFCQQISEAGKSSKPPQLSQRGAVMLGIVGAVFTGISAALVPFVMPGLRRVALPYIPASAAQISYVFRALEGRSGSLLDIGSGDGRITMAAARQGFQGHGVELNIWLVLYSRWRAWAQGLSRHAKFYKRDLWKTNLSSYQNIVIFGVESMMAPLEVKMGQELNPGTNIVACRFPLPSWSPVTKLGDGVDTVWLYIIPDSVIGHSQVTS</sequence>
<dbReference type="GO" id="GO:0016279">
    <property type="term" value="F:protein-lysine N-methyltransferase activity"/>
    <property type="evidence" value="ECO:0007669"/>
    <property type="project" value="InterPro"/>
</dbReference>
<dbReference type="SUPFAM" id="SSF53335">
    <property type="entry name" value="S-adenosyl-L-methionine-dependent methyltransferases"/>
    <property type="match status" value="1"/>
</dbReference>
<dbReference type="PANTHER" id="PTHR13610">
    <property type="entry name" value="METHYLTRANSFERASE DOMAIN-CONTAINING PROTEIN"/>
    <property type="match status" value="1"/>
</dbReference>
<protein>
    <submittedName>
        <fullName evidence="6">Family with sequence similarity 173, member b</fullName>
    </submittedName>
</protein>
<organism evidence="6 7">
    <name type="scientific">Plakobranchus ocellatus</name>
    <dbReference type="NCBI Taxonomy" id="259542"/>
    <lineage>
        <taxon>Eukaryota</taxon>
        <taxon>Metazoa</taxon>
        <taxon>Spiralia</taxon>
        <taxon>Lophotrochozoa</taxon>
        <taxon>Mollusca</taxon>
        <taxon>Gastropoda</taxon>
        <taxon>Heterobranchia</taxon>
        <taxon>Euthyneura</taxon>
        <taxon>Panpulmonata</taxon>
        <taxon>Sacoglossa</taxon>
        <taxon>Placobranchoidea</taxon>
        <taxon>Plakobranchidae</taxon>
        <taxon>Plakobranchus</taxon>
    </lineage>
</organism>
<keyword evidence="3" id="KW-0808">Transferase</keyword>
<dbReference type="InterPro" id="IPR029063">
    <property type="entry name" value="SAM-dependent_MTases_sf"/>
</dbReference>
<comment type="similarity">
    <text evidence="1">Belongs to the ANT/ATPSC lysine N-methyltransferase family.</text>
</comment>
<dbReference type="InterPro" id="IPR026170">
    <property type="entry name" value="FAM173A/B"/>
</dbReference>
<evidence type="ECO:0000313" key="7">
    <source>
        <dbReference type="Proteomes" id="UP000735302"/>
    </source>
</evidence>
<evidence type="ECO:0000256" key="3">
    <source>
        <dbReference type="ARBA" id="ARBA00022679"/>
    </source>
</evidence>